<sequence length="115" mass="12757">MKSAFTIHQPLNNLNDFSAILSNDPSSYKIEKALEVGDDEQPAKTNAGANLNHPSQASTKGEEELNYYFNFPISQESIYFAELTSFDLSSQVKVNKRTASQETDPSQQVSKPTQP</sequence>
<reference evidence="2 3" key="1">
    <citation type="submission" date="2024-11" db="EMBL/GenBank/DDBJ databases">
        <title>A near-complete genome assembly of Cinchona calisaya.</title>
        <authorList>
            <person name="Lian D.C."/>
            <person name="Zhao X.W."/>
            <person name="Wei L."/>
        </authorList>
    </citation>
    <scope>NUCLEOTIDE SEQUENCE [LARGE SCALE GENOMIC DNA]</scope>
    <source>
        <tissue evidence="2">Nenye</tissue>
    </source>
</reference>
<gene>
    <name evidence="2" type="ORF">ACH5RR_015768</name>
</gene>
<dbReference type="AlphaFoldDB" id="A0ABD2ZUZ1"/>
<evidence type="ECO:0000313" key="2">
    <source>
        <dbReference type="EMBL" id="KAL3522934.1"/>
    </source>
</evidence>
<dbReference type="EMBL" id="JBJUIK010000007">
    <property type="protein sequence ID" value="KAL3522934.1"/>
    <property type="molecule type" value="Genomic_DNA"/>
</dbReference>
<comment type="caution">
    <text evidence="2">The sequence shown here is derived from an EMBL/GenBank/DDBJ whole genome shotgun (WGS) entry which is preliminary data.</text>
</comment>
<dbReference type="Proteomes" id="UP001630127">
    <property type="component" value="Unassembled WGS sequence"/>
</dbReference>
<proteinExistence type="predicted"/>
<evidence type="ECO:0000256" key="1">
    <source>
        <dbReference type="SAM" id="MobiDB-lite"/>
    </source>
</evidence>
<feature type="region of interest" description="Disordered" evidence="1">
    <location>
        <begin position="93"/>
        <end position="115"/>
    </location>
</feature>
<evidence type="ECO:0000313" key="3">
    <source>
        <dbReference type="Proteomes" id="UP001630127"/>
    </source>
</evidence>
<feature type="compositionally biased region" description="Polar residues" evidence="1">
    <location>
        <begin position="43"/>
        <end position="59"/>
    </location>
</feature>
<name>A0ABD2ZUZ1_9GENT</name>
<keyword evidence="3" id="KW-1185">Reference proteome</keyword>
<protein>
    <submittedName>
        <fullName evidence="2">Uncharacterized protein</fullName>
    </submittedName>
</protein>
<feature type="region of interest" description="Disordered" evidence="1">
    <location>
        <begin position="39"/>
        <end position="59"/>
    </location>
</feature>
<accession>A0ABD2ZUZ1</accession>
<organism evidence="2 3">
    <name type="scientific">Cinchona calisaya</name>
    <dbReference type="NCBI Taxonomy" id="153742"/>
    <lineage>
        <taxon>Eukaryota</taxon>
        <taxon>Viridiplantae</taxon>
        <taxon>Streptophyta</taxon>
        <taxon>Embryophyta</taxon>
        <taxon>Tracheophyta</taxon>
        <taxon>Spermatophyta</taxon>
        <taxon>Magnoliopsida</taxon>
        <taxon>eudicotyledons</taxon>
        <taxon>Gunneridae</taxon>
        <taxon>Pentapetalae</taxon>
        <taxon>asterids</taxon>
        <taxon>lamiids</taxon>
        <taxon>Gentianales</taxon>
        <taxon>Rubiaceae</taxon>
        <taxon>Cinchonoideae</taxon>
        <taxon>Cinchoneae</taxon>
        <taxon>Cinchona</taxon>
    </lineage>
</organism>